<dbReference type="PROSITE" id="PS51257">
    <property type="entry name" value="PROKAR_LIPOPROTEIN"/>
    <property type="match status" value="1"/>
</dbReference>
<feature type="chain" id="PRO_5027797182" evidence="1">
    <location>
        <begin position="40"/>
        <end position="265"/>
    </location>
</feature>
<dbReference type="Pfam" id="PF04402">
    <property type="entry name" value="SIMPL"/>
    <property type="match status" value="1"/>
</dbReference>
<dbReference type="Gene3D" id="3.30.110.170">
    <property type="entry name" value="Protein of unknown function (DUF541), domain 1"/>
    <property type="match status" value="1"/>
</dbReference>
<comment type="caution">
    <text evidence="2">The sequence shown here is derived from an EMBL/GenBank/DDBJ whole genome shotgun (WGS) entry which is preliminary data.</text>
</comment>
<accession>A0A7C3C517</accession>
<evidence type="ECO:0000256" key="1">
    <source>
        <dbReference type="SAM" id="SignalP"/>
    </source>
</evidence>
<dbReference type="PANTHER" id="PTHR34387:SF1">
    <property type="entry name" value="PERIPLASMIC IMMUNOGENIC PROTEIN"/>
    <property type="match status" value="1"/>
</dbReference>
<evidence type="ECO:0000313" key="2">
    <source>
        <dbReference type="EMBL" id="HFB54863.1"/>
    </source>
</evidence>
<gene>
    <name evidence="2" type="ORF">ENJ46_02975</name>
</gene>
<feature type="signal peptide" evidence="1">
    <location>
        <begin position="1"/>
        <end position="39"/>
    </location>
</feature>
<dbReference type="EMBL" id="DRMN01000195">
    <property type="protein sequence ID" value="HFB54863.1"/>
    <property type="molecule type" value="Genomic_DNA"/>
</dbReference>
<dbReference type="Gene3D" id="3.30.70.2970">
    <property type="entry name" value="Protein of unknown function (DUF541), domain 2"/>
    <property type="match status" value="1"/>
</dbReference>
<name>A0A7C3C517_9PROT</name>
<dbReference type="AlphaFoldDB" id="A0A7C3C517"/>
<keyword evidence="1" id="KW-0732">Signal</keyword>
<reference evidence="2" key="1">
    <citation type="journal article" date="2020" name="mSystems">
        <title>Genome- and Community-Level Interaction Insights into Carbon Utilization and Element Cycling Functions of Hydrothermarchaeota in Hydrothermal Sediment.</title>
        <authorList>
            <person name="Zhou Z."/>
            <person name="Liu Y."/>
            <person name="Xu W."/>
            <person name="Pan J."/>
            <person name="Luo Z.H."/>
            <person name="Li M."/>
        </authorList>
    </citation>
    <scope>NUCLEOTIDE SEQUENCE [LARGE SCALE GENOMIC DNA]</scope>
    <source>
        <strain evidence="2">HyVt-489</strain>
    </source>
</reference>
<dbReference type="InterPro" id="IPR007497">
    <property type="entry name" value="SIMPL/DUF541"/>
</dbReference>
<proteinExistence type="predicted"/>
<dbReference type="InterPro" id="IPR052022">
    <property type="entry name" value="26kDa_periplasmic_antigen"/>
</dbReference>
<sequence length="265" mass="28385">MFEQTRFLCETSQKETKSMKKFILITASILAMSCSPISAQNGNAQSGAMSEAHHMQQAGKLYVSATGHAAQAPDRASVSAGVVSQAPTAGEAMRANARQMSSAFAALKKAGIKERNIQTSQMSLQPQYDYQNRKAPRITGYEVRNTITAKTYDLDNVGSMLDALVSSGVNNINGVTFSIKDPKAAKDKARTDAIVEARARAESMAKAAGIKLGKVFEIRENSNSAPRPTMYAARMMADSAESTTPISAGEQTLSVTVSITYLIDE</sequence>
<dbReference type="PANTHER" id="PTHR34387">
    <property type="entry name" value="SLR1258 PROTEIN"/>
    <property type="match status" value="1"/>
</dbReference>
<dbReference type="Proteomes" id="UP000886042">
    <property type="component" value="Unassembled WGS sequence"/>
</dbReference>
<dbReference type="GO" id="GO:0006974">
    <property type="term" value="P:DNA damage response"/>
    <property type="evidence" value="ECO:0007669"/>
    <property type="project" value="TreeGrafter"/>
</dbReference>
<protein>
    <submittedName>
        <fullName evidence="2">SIMPL domain-containing protein</fullName>
    </submittedName>
</protein>
<organism evidence="2">
    <name type="scientific">Hellea balneolensis</name>
    <dbReference type="NCBI Taxonomy" id="287478"/>
    <lineage>
        <taxon>Bacteria</taxon>
        <taxon>Pseudomonadati</taxon>
        <taxon>Pseudomonadota</taxon>
        <taxon>Alphaproteobacteria</taxon>
        <taxon>Maricaulales</taxon>
        <taxon>Robiginitomaculaceae</taxon>
        <taxon>Hellea</taxon>
    </lineage>
</organism>